<dbReference type="Pfam" id="PF04226">
    <property type="entry name" value="Transgly_assoc"/>
    <property type="match status" value="1"/>
</dbReference>
<evidence type="ECO:0000256" key="7">
    <source>
        <dbReference type="SAM" id="Phobius"/>
    </source>
</evidence>
<reference evidence="8 9" key="1">
    <citation type="submission" date="2024-09" db="EMBL/GenBank/DDBJ databases">
        <authorList>
            <person name="Sun Q."/>
            <person name="Mori K."/>
        </authorList>
    </citation>
    <scope>NUCLEOTIDE SEQUENCE [LARGE SCALE GENOMIC DNA]</scope>
    <source>
        <strain evidence="8 9">NCAIM B.02621</strain>
    </source>
</reference>
<dbReference type="Proteomes" id="UP001589906">
    <property type="component" value="Unassembled WGS sequence"/>
</dbReference>
<feature type="transmembrane region" description="Helical" evidence="7">
    <location>
        <begin position="58"/>
        <end position="78"/>
    </location>
</feature>
<evidence type="ECO:0000256" key="3">
    <source>
        <dbReference type="ARBA" id="ARBA00022475"/>
    </source>
</evidence>
<protein>
    <submittedName>
        <fullName evidence="8">GlsB/YeaQ/YmgE family stress response membrane protein</fullName>
    </submittedName>
</protein>
<keyword evidence="6 7" id="KW-0472">Membrane</keyword>
<evidence type="ECO:0000256" key="4">
    <source>
        <dbReference type="ARBA" id="ARBA00022692"/>
    </source>
</evidence>
<keyword evidence="4 7" id="KW-0812">Transmembrane</keyword>
<accession>A0ABV6R298</accession>
<gene>
    <name evidence="8" type="ORF">ACFFGE_07635</name>
</gene>
<dbReference type="InterPro" id="IPR007341">
    <property type="entry name" value="Transgly_assoc"/>
</dbReference>
<evidence type="ECO:0000256" key="5">
    <source>
        <dbReference type="ARBA" id="ARBA00022989"/>
    </source>
</evidence>
<feature type="transmembrane region" description="Helical" evidence="7">
    <location>
        <begin position="27"/>
        <end position="46"/>
    </location>
</feature>
<keyword evidence="5 7" id="KW-1133">Transmembrane helix</keyword>
<name>A0ABV6R298_9CAUL</name>
<evidence type="ECO:0000256" key="1">
    <source>
        <dbReference type="ARBA" id="ARBA00004651"/>
    </source>
</evidence>
<dbReference type="PANTHER" id="PTHR33884">
    <property type="entry name" value="UPF0410 PROTEIN YMGE"/>
    <property type="match status" value="1"/>
</dbReference>
<organism evidence="8 9">
    <name type="scientific">Brevundimonas balnearis</name>
    <dbReference type="NCBI Taxonomy" id="1572858"/>
    <lineage>
        <taxon>Bacteria</taxon>
        <taxon>Pseudomonadati</taxon>
        <taxon>Pseudomonadota</taxon>
        <taxon>Alphaproteobacteria</taxon>
        <taxon>Caulobacterales</taxon>
        <taxon>Caulobacteraceae</taxon>
        <taxon>Brevundimonas</taxon>
    </lineage>
</organism>
<comment type="subcellular location">
    <subcellularLocation>
        <location evidence="1">Cell membrane</location>
        <topology evidence="1">Multi-pass membrane protein</topology>
    </subcellularLocation>
</comment>
<evidence type="ECO:0000313" key="9">
    <source>
        <dbReference type="Proteomes" id="UP001589906"/>
    </source>
</evidence>
<dbReference type="PANTHER" id="PTHR33884:SF3">
    <property type="entry name" value="UPF0410 PROTEIN YMGE"/>
    <property type="match status" value="1"/>
</dbReference>
<sequence>MGILAWIVIGIAAGWLAEQIMGRNHGLLTNLVVGVLGAIIGGFLSANLLGVPVGGFNLTTFIVATIGAVILLFVLGLFKRRTV</sequence>
<dbReference type="EMBL" id="JBHLSW010000005">
    <property type="protein sequence ID" value="MFC0633749.1"/>
    <property type="molecule type" value="Genomic_DNA"/>
</dbReference>
<dbReference type="RefSeq" id="WP_376835719.1">
    <property type="nucleotide sequence ID" value="NZ_JBHLSW010000005.1"/>
</dbReference>
<comment type="caution">
    <text evidence="8">The sequence shown here is derived from an EMBL/GenBank/DDBJ whole genome shotgun (WGS) entry which is preliminary data.</text>
</comment>
<keyword evidence="9" id="KW-1185">Reference proteome</keyword>
<evidence type="ECO:0000256" key="2">
    <source>
        <dbReference type="ARBA" id="ARBA00011006"/>
    </source>
</evidence>
<keyword evidence="3" id="KW-1003">Cell membrane</keyword>
<evidence type="ECO:0000313" key="8">
    <source>
        <dbReference type="EMBL" id="MFC0633749.1"/>
    </source>
</evidence>
<proteinExistence type="inferred from homology"/>
<comment type="similarity">
    <text evidence="2">Belongs to the UPF0410 family.</text>
</comment>
<evidence type="ECO:0000256" key="6">
    <source>
        <dbReference type="ARBA" id="ARBA00023136"/>
    </source>
</evidence>